<dbReference type="AlphaFoldDB" id="A0A4Q0AG34"/>
<dbReference type="EMBL" id="SCKW01000033">
    <property type="protein sequence ID" value="RWZ78105.1"/>
    <property type="molecule type" value="Genomic_DNA"/>
</dbReference>
<proteinExistence type="predicted"/>
<evidence type="ECO:0000313" key="3">
    <source>
        <dbReference type="EMBL" id="RWZ78105.1"/>
    </source>
</evidence>
<reference evidence="3" key="1">
    <citation type="submission" date="2019-01" db="EMBL/GenBank/DDBJ databases">
        <title>Genomic signatures and co-occurrence patterns of the ultra-small Saccharimodia (Patescibacteria phylum) suggest a symbiotic lifestyle.</title>
        <authorList>
            <person name="Lemos L."/>
            <person name="Medeiros J."/>
            <person name="Andreote F."/>
            <person name="Fernandes G."/>
            <person name="Varani A."/>
            <person name="Oliveira G."/>
            <person name="Pylro V."/>
        </authorList>
    </citation>
    <scope>NUCLEOTIDE SEQUENCE [LARGE SCALE GENOMIC DNA]</scope>
    <source>
        <strain evidence="3">AMD01</strain>
    </source>
</reference>
<dbReference type="Proteomes" id="UP000289269">
    <property type="component" value="Unassembled WGS sequence"/>
</dbReference>
<evidence type="ECO:0000259" key="2">
    <source>
        <dbReference type="Pfam" id="PF18013"/>
    </source>
</evidence>
<sequence>MLNRGLLLTAAMVFTASWLAWPLAAQANDFYSENDILFYDKNAPKPTTCLGTVALAGSTYAEMAYNYFVGKGLSPVQAAGIMGNLQAESGINPKRVQGTQTPSGDRDFIVVDGKTGYGIAQWTSAGRQQGLLDAAKAVGKPESDMAVQLDYLWQELNAAYKNNTLTPLLSATDIVQATAIFMKNFERPADDSAAAVKARSELSMAWLVKYGSAAPTGSVSSITSPSPATAGVPLCNGAAP</sequence>
<name>A0A4Q0AG34_9BACT</name>
<keyword evidence="4" id="KW-1185">Reference proteome</keyword>
<feature type="chain" id="PRO_5020913852" description="Phage tail lysozyme domain-containing protein" evidence="1">
    <location>
        <begin position="28"/>
        <end position="240"/>
    </location>
</feature>
<feature type="signal peptide" evidence="1">
    <location>
        <begin position="1"/>
        <end position="27"/>
    </location>
</feature>
<keyword evidence="1" id="KW-0732">Signal</keyword>
<evidence type="ECO:0000256" key="1">
    <source>
        <dbReference type="SAM" id="SignalP"/>
    </source>
</evidence>
<feature type="domain" description="Phage tail lysozyme" evidence="2">
    <location>
        <begin position="61"/>
        <end position="206"/>
    </location>
</feature>
<organism evidence="3 4">
    <name type="scientific">Candidatus Chaera renei</name>
    <dbReference type="NCBI Taxonomy" id="2506947"/>
    <lineage>
        <taxon>Bacteria</taxon>
        <taxon>Candidatus Saccharimonadota</taxon>
        <taxon>Candidatus Saccharimonadia</taxon>
        <taxon>Candidatus Saccharimonadales</taxon>
        <taxon>Candidatus Saccharimonadaceae</taxon>
        <taxon>Candidatus Chaera</taxon>
    </lineage>
</organism>
<accession>A0A4Q0AG34</accession>
<dbReference type="Pfam" id="PF18013">
    <property type="entry name" value="Phage_lysozyme2"/>
    <property type="match status" value="1"/>
</dbReference>
<dbReference type="Gene3D" id="1.10.530.10">
    <property type="match status" value="1"/>
</dbReference>
<gene>
    <name evidence="3" type="ORF">EOT04_02910</name>
</gene>
<comment type="caution">
    <text evidence="3">The sequence shown here is derived from an EMBL/GenBank/DDBJ whole genome shotgun (WGS) entry which is preliminary data.</text>
</comment>
<protein>
    <recommendedName>
        <fullName evidence="2">Phage tail lysozyme domain-containing protein</fullName>
    </recommendedName>
</protein>
<evidence type="ECO:0000313" key="4">
    <source>
        <dbReference type="Proteomes" id="UP000289269"/>
    </source>
</evidence>
<dbReference type="InterPro" id="IPR041219">
    <property type="entry name" value="Phage_lysozyme2"/>
</dbReference>